<gene>
    <name evidence="1" type="ORF">VTJ49DRAFT_927</name>
</gene>
<dbReference type="InterPro" id="IPR032675">
    <property type="entry name" value="LRR_dom_sf"/>
</dbReference>
<comment type="caution">
    <text evidence="1">The sequence shown here is derived from an EMBL/GenBank/DDBJ whole genome shotgun (WGS) entry which is preliminary data.</text>
</comment>
<organism evidence="1 2">
    <name type="scientific">Humicola insolens</name>
    <name type="common">Soft-rot fungus</name>
    <dbReference type="NCBI Taxonomy" id="85995"/>
    <lineage>
        <taxon>Eukaryota</taxon>
        <taxon>Fungi</taxon>
        <taxon>Dikarya</taxon>
        <taxon>Ascomycota</taxon>
        <taxon>Pezizomycotina</taxon>
        <taxon>Sordariomycetes</taxon>
        <taxon>Sordariomycetidae</taxon>
        <taxon>Sordariales</taxon>
        <taxon>Chaetomiaceae</taxon>
        <taxon>Mycothermus</taxon>
    </lineage>
</organism>
<proteinExistence type="predicted"/>
<keyword evidence="2" id="KW-1185">Reference proteome</keyword>
<dbReference type="Gene3D" id="3.80.10.10">
    <property type="entry name" value="Ribonuclease Inhibitor"/>
    <property type="match status" value="1"/>
</dbReference>
<accession>A0ABR3VEG9</accession>
<name>A0ABR3VEG9_HUMIN</name>
<dbReference type="EMBL" id="JAZGSY010000131">
    <property type="protein sequence ID" value="KAL1840010.1"/>
    <property type="molecule type" value="Genomic_DNA"/>
</dbReference>
<sequence length="556" mass="63923">MTGTATAFASLPELLRCVAEYIHTTRQLATLCLVNKTFNTAITPVLYRNLEVTDRTLPVLKGLLENGRLAHVKVFTVSLNKTLSHQETLDTFMPLLGHLGQVECLKQVTALNAVIRQFHNLLNAFREQCPRIQELDITFSENMSRFLGYSDLVQPEEHRAFYAKPDLASFSGLKSLALRNLYQELDWWRDQIVSVLRASPDLQHLELSLALWTLHLHHVKNEDQKFANWFDELCEAYAATGAKPLRLRSLHLGCAVLPFNAEAVQKLVDLRHLEDLYIHNEGIYYDGKIVLDMYNYDDEDSGIAFDAFGSENCPNLRRFSMVTHHRDVHNMLAQADPAWLRNLAVSCHGTWGGWEFASLLRPDPEERHPQLPVHLRMLHIELQREMVFLRNYDGEHMADEDIPALEQVLDNLVTGDDGALEGLGVHLEVRCGQDGGPVEPGEHPFEDFHLFLDAIGKLSSLTQLAVLDYKSMFSEKRILKEWEAEHAACMLAMANPRLRYVRVHRRYWRIWREDGNVRLEKLAELDDETVDVDRSKLGEASQVELFRWMNWKPETL</sequence>
<evidence type="ECO:0008006" key="3">
    <source>
        <dbReference type="Google" id="ProtNLM"/>
    </source>
</evidence>
<reference evidence="1 2" key="1">
    <citation type="journal article" date="2024" name="Commun. Biol.">
        <title>Comparative genomic analysis of thermophilic fungi reveals convergent evolutionary adaptations and gene losses.</title>
        <authorList>
            <person name="Steindorff A.S."/>
            <person name="Aguilar-Pontes M.V."/>
            <person name="Robinson A.J."/>
            <person name="Andreopoulos B."/>
            <person name="LaButti K."/>
            <person name="Kuo A."/>
            <person name="Mondo S."/>
            <person name="Riley R."/>
            <person name="Otillar R."/>
            <person name="Haridas S."/>
            <person name="Lipzen A."/>
            <person name="Grimwood J."/>
            <person name="Schmutz J."/>
            <person name="Clum A."/>
            <person name="Reid I.D."/>
            <person name="Moisan M.C."/>
            <person name="Butler G."/>
            <person name="Nguyen T.T.M."/>
            <person name="Dewar K."/>
            <person name="Conant G."/>
            <person name="Drula E."/>
            <person name="Henrissat B."/>
            <person name="Hansel C."/>
            <person name="Singer S."/>
            <person name="Hutchinson M.I."/>
            <person name="de Vries R.P."/>
            <person name="Natvig D.O."/>
            <person name="Powell A.J."/>
            <person name="Tsang A."/>
            <person name="Grigoriev I.V."/>
        </authorList>
    </citation>
    <scope>NUCLEOTIDE SEQUENCE [LARGE SCALE GENOMIC DNA]</scope>
    <source>
        <strain evidence="1 2">CBS 620.91</strain>
    </source>
</reference>
<dbReference type="Proteomes" id="UP001583172">
    <property type="component" value="Unassembled WGS sequence"/>
</dbReference>
<dbReference type="SUPFAM" id="SSF52047">
    <property type="entry name" value="RNI-like"/>
    <property type="match status" value="1"/>
</dbReference>
<protein>
    <recommendedName>
        <fullName evidence="3">F-box domain-containing protein</fullName>
    </recommendedName>
</protein>
<evidence type="ECO:0000313" key="1">
    <source>
        <dbReference type="EMBL" id="KAL1840010.1"/>
    </source>
</evidence>
<evidence type="ECO:0000313" key="2">
    <source>
        <dbReference type="Proteomes" id="UP001583172"/>
    </source>
</evidence>